<gene>
    <name evidence="2" type="ORF">MZO42_02895</name>
</gene>
<evidence type="ECO:0000256" key="1">
    <source>
        <dbReference type="SAM" id="Phobius"/>
    </source>
</evidence>
<feature type="transmembrane region" description="Helical" evidence="1">
    <location>
        <begin position="45"/>
        <end position="78"/>
    </location>
</feature>
<keyword evidence="1" id="KW-1133">Transmembrane helix</keyword>
<organism evidence="2">
    <name type="scientific">Sphingomonas psychrotolerans</name>
    <dbReference type="NCBI Taxonomy" id="1327635"/>
    <lineage>
        <taxon>Bacteria</taxon>
        <taxon>Pseudomonadati</taxon>
        <taxon>Pseudomonadota</taxon>
        <taxon>Alphaproteobacteria</taxon>
        <taxon>Sphingomonadales</taxon>
        <taxon>Sphingomonadaceae</taxon>
        <taxon>Sphingomonas</taxon>
    </lineage>
</organism>
<keyword evidence="1" id="KW-0472">Membrane</keyword>
<sequence>MSETANHRLGIVLASVLAGPVFLLTAGLADLYLRVPAPIVVDAQSVWLLIGLCVPATVFGTIVAAPINGIGALAMMALGGGWPPALTRTAWALAGGLTGGALVWLFAPAAHVGFALIATSTFCAWLSRGSYDGTRTG</sequence>
<evidence type="ECO:0008006" key="3">
    <source>
        <dbReference type="Google" id="ProtNLM"/>
    </source>
</evidence>
<comment type="caution">
    <text evidence="2">The sequence shown here is derived from an EMBL/GenBank/DDBJ whole genome shotgun (WGS) entry which is preliminary data.</text>
</comment>
<accession>A0ABU3MZB9</accession>
<reference evidence="2" key="1">
    <citation type="submission" date="2022-04" db="EMBL/GenBank/DDBJ databases">
        <title>Tomato heritable bacteria conferring resistance against bacterial wilt.</title>
        <authorList>
            <person name="Yin J."/>
        </authorList>
    </citation>
    <scope>NUCLEOTIDE SEQUENCE</scope>
    <source>
        <strain evidence="2">Cra20</strain>
    </source>
</reference>
<feature type="transmembrane region" description="Helical" evidence="1">
    <location>
        <begin position="12"/>
        <end position="33"/>
    </location>
</feature>
<protein>
    <recommendedName>
        <fullName evidence="3">SPW repeat-containing protein</fullName>
    </recommendedName>
</protein>
<dbReference type="EMBL" id="JALMLT010000001">
    <property type="protein sequence ID" value="MDT8757635.1"/>
    <property type="molecule type" value="Genomic_DNA"/>
</dbReference>
<keyword evidence="1" id="KW-0812">Transmembrane</keyword>
<name>A0ABU3MZB9_9SPHN</name>
<proteinExistence type="predicted"/>
<feature type="transmembrane region" description="Helical" evidence="1">
    <location>
        <begin position="113"/>
        <end position="131"/>
    </location>
</feature>
<evidence type="ECO:0000313" key="2">
    <source>
        <dbReference type="EMBL" id="MDT8757635.1"/>
    </source>
</evidence>